<dbReference type="AlphaFoldDB" id="A0A0M3ALE9"/>
<organism evidence="2 3">
    <name type="scientific">Sphingobium chungbukense</name>
    <dbReference type="NCBI Taxonomy" id="56193"/>
    <lineage>
        <taxon>Bacteria</taxon>
        <taxon>Pseudomonadati</taxon>
        <taxon>Pseudomonadota</taxon>
        <taxon>Alphaproteobacteria</taxon>
        <taxon>Sphingomonadales</taxon>
        <taxon>Sphingomonadaceae</taxon>
        <taxon>Sphingobium</taxon>
    </lineage>
</organism>
<keyword evidence="1" id="KW-1133">Transmembrane helix</keyword>
<reference evidence="2 3" key="1">
    <citation type="submission" date="2015-04" db="EMBL/GenBank/DDBJ databases">
        <title>Genome sequence of aromatic hydrocarbons-degrading Sphingobium chungbukense DJ77.</title>
        <authorList>
            <person name="Kim Y.-C."/>
            <person name="Chae J.-C."/>
        </authorList>
    </citation>
    <scope>NUCLEOTIDE SEQUENCE [LARGE SCALE GENOMIC DNA]</scope>
    <source>
        <strain evidence="2 3">DJ77</strain>
    </source>
</reference>
<sequence>MILPFSEPVIHSENNVTKISGDWLASTVQSAGATTDGHLLASDEQIDWSQLGRVDSAGAFALIQALGASDLGNDVPDRLRRVLDIVAPAIQEHATEKPKKSYGFFTRLGRKVVAGLSELYGNILFLGRSEVGVGRAVINPRRLRVRALVSVMQQGSLEALPIIMTMTFFIGAVVALVGTNLLRNLGASVFTVQLVGVSVLREFGVLIPAILLAGRSTSTFAAQIGAMRMNQETDAMVVMGVDLTEALVTPRVLAMIITLPLLSVAAMIAGILGGLLVSWASLDISPVFFVERLRQTVDLQHFWLGLIKTPVMAIIIALTGCRQGMAVRGDVEVLGRNVTTAVVQALFAIILLDAAFALVFMKLDL</sequence>
<dbReference type="GO" id="GO:0005548">
    <property type="term" value="F:phospholipid transporter activity"/>
    <property type="evidence" value="ECO:0007669"/>
    <property type="project" value="TreeGrafter"/>
</dbReference>
<dbReference type="STRING" id="56193.YP76_25735"/>
<keyword evidence="1" id="KW-0812">Transmembrane</keyword>
<gene>
    <name evidence="2" type="ORF">YP76_25735</name>
</gene>
<proteinExistence type="predicted"/>
<feature type="transmembrane region" description="Helical" evidence="1">
    <location>
        <begin position="302"/>
        <end position="321"/>
    </location>
</feature>
<evidence type="ECO:0000313" key="2">
    <source>
        <dbReference type="EMBL" id="KKW89374.1"/>
    </source>
</evidence>
<feature type="transmembrane region" description="Helical" evidence="1">
    <location>
        <begin position="159"/>
        <end position="178"/>
    </location>
</feature>
<dbReference type="PATRIC" id="fig|56193.3.peg.5433"/>
<dbReference type="EMBL" id="LBIC01000022">
    <property type="protein sequence ID" value="KKW89374.1"/>
    <property type="molecule type" value="Genomic_DNA"/>
</dbReference>
<dbReference type="RefSeq" id="WP_046766268.1">
    <property type="nucleotide sequence ID" value="NZ_LBIC01000022.1"/>
</dbReference>
<feature type="transmembrane region" description="Helical" evidence="1">
    <location>
        <begin position="341"/>
        <end position="361"/>
    </location>
</feature>
<dbReference type="InterPro" id="IPR030802">
    <property type="entry name" value="Permease_MalE"/>
</dbReference>
<name>A0A0M3ALE9_9SPHN</name>
<comment type="caution">
    <text evidence="2">The sequence shown here is derived from an EMBL/GenBank/DDBJ whole genome shotgun (WGS) entry which is preliminary data.</text>
</comment>
<evidence type="ECO:0000313" key="3">
    <source>
        <dbReference type="Proteomes" id="UP000033874"/>
    </source>
</evidence>
<dbReference type="Proteomes" id="UP000033874">
    <property type="component" value="Unassembled WGS sequence"/>
</dbReference>
<dbReference type="Pfam" id="PF02405">
    <property type="entry name" value="MlaE"/>
    <property type="match status" value="1"/>
</dbReference>
<keyword evidence="3" id="KW-1185">Reference proteome</keyword>
<accession>A0A0M3ALE9</accession>
<dbReference type="GO" id="GO:0043190">
    <property type="term" value="C:ATP-binding cassette (ABC) transporter complex"/>
    <property type="evidence" value="ECO:0007669"/>
    <property type="project" value="InterPro"/>
</dbReference>
<dbReference type="PANTHER" id="PTHR30188:SF3">
    <property type="entry name" value="ABC TRANSPORTER PERMEASE"/>
    <property type="match status" value="1"/>
</dbReference>
<protein>
    <submittedName>
        <fullName evidence="2">ABC transporter permease</fullName>
    </submittedName>
</protein>
<keyword evidence="1" id="KW-0472">Membrane</keyword>
<evidence type="ECO:0000256" key="1">
    <source>
        <dbReference type="SAM" id="Phobius"/>
    </source>
</evidence>
<dbReference type="PANTHER" id="PTHR30188">
    <property type="entry name" value="ABC TRANSPORTER PERMEASE PROTEIN-RELATED"/>
    <property type="match status" value="1"/>
</dbReference>
<feature type="transmembrane region" description="Helical" evidence="1">
    <location>
        <begin position="252"/>
        <end position="282"/>
    </location>
</feature>